<dbReference type="PANTHER" id="PTHR46027:SF1">
    <property type="entry name" value="PEROXISOMAL TARGETING SIGNAL 2 RECEPTOR"/>
    <property type="match status" value="1"/>
</dbReference>
<dbReference type="GO" id="GO:0005053">
    <property type="term" value="F:peroxisome matrix targeting signal-2 binding"/>
    <property type="evidence" value="ECO:0007669"/>
    <property type="project" value="InterPro"/>
</dbReference>
<dbReference type="InParanoid" id="A0A7R8UME3"/>
<dbReference type="GO" id="GO:0016558">
    <property type="term" value="P:protein import into peroxisome matrix"/>
    <property type="evidence" value="ECO:0007669"/>
    <property type="project" value="InterPro"/>
</dbReference>
<evidence type="ECO:0000313" key="12">
    <source>
        <dbReference type="EMBL" id="CAD7083202.1"/>
    </source>
</evidence>
<dbReference type="PROSITE" id="PS50082">
    <property type="entry name" value="WD_REPEATS_2"/>
    <property type="match status" value="4"/>
</dbReference>
<keyword evidence="5 11" id="KW-0853">WD repeat</keyword>
<dbReference type="GO" id="GO:0005782">
    <property type="term" value="C:peroxisomal matrix"/>
    <property type="evidence" value="ECO:0007669"/>
    <property type="project" value="UniProtKB-SubCell"/>
</dbReference>
<feature type="repeat" description="WD" evidence="11">
    <location>
        <begin position="65"/>
        <end position="91"/>
    </location>
</feature>
<evidence type="ECO:0000256" key="7">
    <source>
        <dbReference type="ARBA" id="ARBA00022927"/>
    </source>
</evidence>
<evidence type="ECO:0000256" key="1">
    <source>
        <dbReference type="ARBA" id="ARBA00004253"/>
    </source>
</evidence>
<evidence type="ECO:0000256" key="4">
    <source>
        <dbReference type="ARBA" id="ARBA00022490"/>
    </source>
</evidence>
<dbReference type="OMA" id="FAVHWNL"/>
<keyword evidence="3" id="KW-0813">Transport</keyword>
<dbReference type="EMBL" id="LR899010">
    <property type="protein sequence ID" value="CAD7083202.1"/>
    <property type="molecule type" value="Genomic_DNA"/>
</dbReference>
<dbReference type="Proteomes" id="UP000594454">
    <property type="component" value="Chromosome 2"/>
</dbReference>
<gene>
    <name evidence="12" type="ORF">HERILL_LOCUS6177</name>
</gene>
<evidence type="ECO:0000256" key="10">
    <source>
        <dbReference type="ARBA" id="ARBA00032565"/>
    </source>
</evidence>
<evidence type="ECO:0000256" key="5">
    <source>
        <dbReference type="ARBA" id="ARBA00022574"/>
    </source>
</evidence>
<keyword evidence="13" id="KW-1185">Reference proteome</keyword>
<dbReference type="FunCoup" id="A0A7R8UME3">
    <property type="interactions" value="109"/>
</dbReference>
<name>A0A7R8UME3_HERIL</name>
<dbReference type="PROSITE" id="PS00678">
    <property type="entry name" value="WD_REPEATS_1"/>
    <property type="match status" value="2"/>
</dbReference>
<dbReference type="PANTHER" id="PTHR46027">
    <property type="entry name" value="PEROXISOMAL TARGETING SIGNAL 2 RECEPTOR"/>
    <property type="match status" value="1"/>
</dbReference>
<dbReference type="InterPro" id="IPR015943">
    <property type="entry name" value="WD40/YVTN_repeat-like_dom_sf"/>
</dbReference>
<dbReference type="InterPro" id="IPR036322">
    <property type="entry name" value="WD40_repeat_dom_sf"/>
</dbReference>
<keyword evidence="8" id="KW-0576">Peroxisome</keyword>
<evidence type="ECO:0000256" key="2">
    <source>
        <dbReference type="ARBA" id="ARBA00004514"/>
    </source>
</evidence>
<evidence type="ECO:0000256" key="6">
    <source>
        <dbReference type="ARBA" id="ARBA00022737"/>
    </source>
</evidence>
<keyword evidence="6" id="KW-0677">Repeat</keyword>
<dbReference type="PRINTS" id="PR00320">
    <property type="entry name" value="GPROTEINBRPT"/>
</dbReference>
<dbReference type="InterPro" id="IPR001680">
    <property type="entry name" value="WD40_rpt"/>
</dbReference>
<comment type="subcellular location">
    <subcellularLocation>
        <location evidence="2">Cytoplasm</location>
        <location evidence="2">Cytosol</location>
    </subcellularLocation>
    <subcellularLocation>
        <location evidence="1">Peroxisome matrix</location>
    </subcellularLocation>
</comment>
<keyword evidence="7" id="KW-0653">Protein transport</keyword>
<dbReference type="PROSITE" id="PS50294">
    <property type="entry name" value="WD_REPEATS_REGION"/>
    <property type="match status" value="2"/>
</dbReference>
<dbReference type="Gene3D" id="2.130.10.10">
    <property type="entry name" value="YVTN repeat-like/Quinoprotein amine dehydrogenase"/>
    <property type="match status" value="1"/>
</dbReference>
<feature type="repeat" description="WD" evidence="11">
    <location>
        <begin position="188"/>
        <end position="224"/>
    </location>
</feature>
<reference evidence="12 13" key="1">
    <citation type="submission" date="2020-11" db="EMBL/GenBank/DDBJ databases">
        <authorList>
            <person name="Wallbank WR R."/>
            <person name="Pardo Diaz C."/>
            <person name="Kozak K."/>
            <person name="Martin S."/>
            <person name="Jiggins C."/>
            <person name="Moest M."/>
            <person name="Warren A I."/>
            <person name="Generalovic N T."/>
            <person name="Byers J.R.P. K."/>
            <person name="Montejo-Kovacevich G."/>
            <person name="Yen C E."/>
        </authorList>
    </citation>
    <scope>NUCLEOTIDE SEQUENCE [LARGE SCALE GENOMIC DNA]</scope>
</reference>
<keyword evidence="4" id="KW-0963">Cytoplasm</keyword>
<proteinExistence type="inferred from homology"/>
<evidence type="ECO:0000256" key="8">
    <source>
        <dbReference type="ARBA" id="ARBA00023140"/>
    </source>
</evidence>
<comment type="similarity">
    <text evidence="9">Belongs to the WD repeat peroxin-7 family.</text>
</comment>
<dbReference type="Pfam" id="PF00400">
    <property type="entry name" value="WD40"/>
    <property type="match status" value="6"/>
</dbReference>
<evidence type="ECO:0000256" key="11">
    <source>
        <dbReference type="PROSITE-ProRule" id="PRU00221"/>
    </source>
</evidence>
<dbReference type="AlphaFoldDB" id="A0A7R8UME3"/>
<sequence>MVSFTTANRHGYSVRYSPFDPDILVVASSQYYGLCGAGTLHLLELAEDDLHEIGQVQWNDGLFDVVWSPNTEDVVATSSGDGSLQLWNFRSLETGSPTAYIPAHSAEIYSVDWGNSLSGSKLLTGSWDRTIKTWDPTYLKLISSFSAHSDVVFTANYSNSISNVFSSVGADGSLIIWDASSSKPLQKVAAHDGEALTCTWNQFNSNVLATGGSDGLIRGWDLRNLTRNVFELYGCEFAVRRIRFSPHFESVLVSAGYDFCTRIWDYQVQFEPLESFTQHSEFVYGVDWNPSKSGQVADCGWDSLVNVFTPKCLENV</sequence>
<dbReference type="InterPro" id="IPR044536">
    <property type="entry name" value="PEX7"/>
</dbReference>
<organism evidence="12 13">
    <name type="scientific">Hermetia illucens</name>
    <name type="common">Black soldier fly</name>
    <dbReference type="NCBI Taxonomy" id="343691"/>
    <lineage>
        <taxon>Eukaryota</taxon>
        <taxon>Metazoa</taxon>
        <taxon>Ecdysozoa</taxon>
        <taxon>Arthropoda</taxon>
        <taxon>Hexapoda</taxon>
        <taxon>Insecta</taxon>
        <taxon>Pterygota</taxon>
        <taxon>Neoptera</taxon>
        <taxon>Endopterygota</taxon>
        <taxon>Diptera</taxon>
        <taxon>Brachycera</taxon>
        <taxon>Stratiomyomorpha</taxon>
        <taxon>Stratiomyidae</taxon>
        <taxon>Hermetiinae</taxon>
        <taxon>Hermetia</taxon>
    </lineage>
</organism>
<accession>A0A7R8UME3</accession>
<dbReference type="GO" id="GO:0005829">
    <property type="term" value="C:cytosol"/>
    <property type="evidence" value="ECO:0007669"/>
    <property type="project" value="UniProtKB-SubCell"/>
</dbReference>
<feature type="repeat" description="WD" evidence="11">
    <location>
        <begin position="101"/>
        <end position="135"/>
    </location>
</feature>
<dbReference type="InterPro" id="IPR019775">
    <property type="entry name" value="WD40_repeat_CS"/>
</dbReference>
<evidence type="ECO:0000256" key="9">
    <source>
        <dbReference type="ARBA" id="ARBA00024017"/>
    </source>
</evidence>
<dbReference type="SUPFAM" id="SSF50978">
    <property type="entry name" value="WD40 repeat-like"/>
    <property type="match status" value="1"/>
</dbReference>
<feature type="repeat" description="WD" evidence="11">
    <location>
        <begin position="145"/>
        <end position="187"/>
    </location>
</feature>
<evidence type="ECO:0000256" key="3">
    <source>
        <dbReference type="ARBA" id="ARBA00022448"/>
    </source>
</evidence>
<evidence type="ECO:0000313" key="13">
    <source>
        <dbReference type="Proteomes" id="UP000594454"/>
    </source>
</evidence>
<dbReference type="SMART" id="SM00320">
    <property type="entry name" value="WD40"/>
    <property type="match status" value="6"/>
</dbReference>
<protein>
    <recommendedName>
        <fullName evidence="10">Peroxin-7</fullName>
    </recommendedName>
</protein>
<dbReference type="InterPro" id="IPR020472">
    <property type="entry name" value="WD40_PAC1"/>
</dbReference>